<evidence type="ECO:0000256" key="9">
    <source>
        <dbReference type="ARBA" id="ARBA00023136"/>
    </source>
</evidence>
<dbReference type="GO" id="GO:0046872">
    <property type="term" value="F:metal ion binding"/>
    <property type="evidence" value="ECO:0007669"/>
    <property type="project" value="UniProtKB-KW"/>
</dbReference>
<dbReference type="Proteomes" id="UP000288805">
    <property type="component" value="Unassembled WGS sequence"/>
</dbReference>
<dbReference type="GO" id="GO:0004497">
    <property type="term" value="F:monooxygenase activity"/>
    <property type="evidence" value="ECO:0007669"/>
    <property type="project" value="UniProtKB-KW"/>
</dbReference>
<dbReference type="PANTHER" id="PTHR47947:SF1">
    <property type="entry name" value="CYTOCHROME P450 82E3"/>
    <property type="match status" value="1"/>
</dbReference>
<dbReference type="AlphaFoldDB" id="A0A438G4H9"/>
<keyword evidence="3" id="KW-0812">Transmembrane</keyword>
<keyword evidence="8" id="KW-0503">Monooxygenase</keyword>
<comment type="caution">
    <text evidence="10">The sequence shown here is derived from an EMBL/GenBank/DDBJ whole genome shotgun (WGS) entry which is preliminary data.</text>
</comment>
<evidence type="ECO:0000313" key="11">
    <source>
        <dbReference type="Proteomes" id="UP000288805"/>
    </source>
</evidence>
<organism evidence="10 11">
    <name type="scientific">Vitis vinifera</name>
    <name type="common">Grape</name>
    <dbReference type="NCBI Taxonomy" id="29760"/>
    <lineage>
        <taxon>Eukaryota</taxon>
        <taxon>Viridiplantae</taxon>
        <taxon>Streptophyta</taxon>
        <taxon>Embryophyta</taxon>
        <taxon>Tracheophyta</taxon>
        <taxon>Spermatophyta</taxon>
        <taxon>Magnoliopsida</taxon>
        <taxon>eudicotyledons</taxon>
        <taxon>Gunneridae</taxon>
        <taxon>Pentapetalae</taxon>
        <taxon>rosids</taxon>
        <taxon>Vitales</taxon>
        <taxon>Vitaceae</taxon>
        <taxon>Viteae</taxon>
        <taxon>Vitis</taxon>
    </lineage>
</organism>
<evidence type="ECO:0000256" key="1">
    <source>
        <dbReference type="ARBA" id="ARBA00004167"/>
    </source>
</evidence>
<gene>
    <name evidence="10" type="ORF">CK203_063885</name>
</gene>
<keyword evidence="4" id="KW-0479">Metal-binding</keyword>
<protein>
    <submittedName>
        <fullName evidence="10">Uncharacterized protein</fullName>
    </submittedName>
</protein>
<comment type="subcellular location">
    <subcellularLocation>
        <location evidence="1">Membrane</location>
        <topology evidence="1">Single-pass membrane protein</topology>
    </subcellularLocation>
</comment>
<evidence type="ECO:0000313" key="10">
    <source>
        <dbReference type="EMBL" id="RVW67113.1"/>
    </source>
</evidence>
<keyword evidence="2" id="KW-0349">Heme</keyword>
<evidence type="ECO:0000256" key="8">
    <source>
        <dbReference type="ARBA" id="ARBA00023033"/>
    </source>
</evidence>
<evidence type="ECO:0000256" key="3">
    <source>
        <dbReference type="ARBA" id="ARBA00022692"/>
    </source>
</evidence>
<keyword evidence="9" id="KW-0472">Membrane</keyword>
<dbReference type="GO" id="GO:0016020">
    <property type="term" value="C:membrane"/>
    <property type="evidence" value="ECO:0007669"/>
    <property type="project" value="UniProtKB-SubCell"/>
</dbReference>
<dbReference type="PANTHER" id="PTHR47947">
    <property type="entry name" value="CYTOCHROME P450 82C3-RELATED"/>
    <property type="match status" value="1"/>
</dbReference>
<evidence type="ECO:0000256" key="5">
    <source>
        <dbReference type="ARBA" id="ARBA00022989"/>
    </source>
</evidence>
<evidence type="ECO:0000256" key="4">
    <source>
        <dbReference type="ARBA" id="ARBA00022723"/>
    </source>
</evidence>
<sequence>MGEFKKVVMSEWFEHLTFNVVLTMIAGKRYFNDVVHGGEEARSAIAAIKKFMSLSGALWHQIKLVEEHRGRLNGEASSRLDLIDVMLTMLKGASCFATHARLLSRQQYVPHEAMEDCMLVAITFPKAPACWSMHGSCTEILLFGLTLKSFSQRDF</sequence>
<name>A0A438G4H9_VITVI</name>
<evidence type="ECO:0000256" key="7">
    <source>
        <dbReference type="ARBA" id="ARBA00023004"/>
    </source>
</evidence>
<dbReference type="EMBL" id="QGNW01000602">
    <property type="protein sequence ID" value="RVW67113.1"/>
    <property type="molecule type" value="Genomic_DNA"/>
</dbReference>
<evidence type="ECO:0000256" key="6">
    <source>
        <dbReference type="ARBA" id="ARBA00023002"/>
    </source>
</evidence>
<keyword evidence="5" id="KW-1133">Transmembrane helix</keyword>
<keyword evidence="6" id="KW-0560">Oxidoreductase</keyword>
<evidence type="ECO:0000256" key="2">
    <source>
        <dbReference type="ARBA" id="ARBA00022617"/>
    </source>
</evidence>
<dbReference type="InterPro" id="IPR050651">
    <property type="entry name" value="Plant_Cytochrome_P450_Monoox"/>
</dbReference>
<keyword evidence="7" id="KW-0408">Iron</keyword>
<reference evidence="10 11" key="1">
    <citation type="journal article" date="2018" name="PLoS Genet.">
        <title>Population sequencing reveals clonal diversity and ancestral inbreeding in the grapevine cultivar Chardonnay.</title>
        <authorList>
            <person name="Roach M.J."/>
            <person name="Johnson D.L."/>
            <person name="Bohlmann J."/>
            <person name="van Vuuren H.J."/>
            <person name="Jones S.J."/>
            <person name="Pretorius I.S."/>
            <person name="Schmidt S.A."/>
            <person name="Borneman A.R."/>
        </authorList>
    </citation>
    <scope>NUCLEOTIDE SEQUENCE [LARGE SCALE GENOMIC DNA]</scope>
    <source>
        <strain evidence="11">cv. Chardonnay</strain>
        <tissue evidence="10">Leaf</tissue>
    </source>
</reference>
<proteinExistence type="predicted"/>
<accession>A0A438G4H9</accession>